<accession>A0A162N4P3</accession>
<dbReference type="STRING" id="1573173.A0A162N4P3"/>
<feature type="compositionally biased region" description="Low complexity" evidence="1">
    <location>
        <begin position="139"/>
        <end position="158"/>
    </location>
</feature>
<feature type="region of interest" description="Disordered" evidence="1">
    <location>
        <begin position="1"/>
        <end position="22"/>
    </location>
</feature>
<evidence type="ECO:0000313" key="2">
    <source>
        <dbReference type="EMBL" id="KZL85545.1"/>
    </source>
</evidence>
<name>A0A162N4P3_COLIC</name>
<gene>
    <name evidence="2" type="ORF">CI238_04590</name>
</gene>
<sequence length="189" mass="18648">MSSTALSATTGTAASATPSSTSVCTSNLYDTPIQDRVCAMPYGGNHTDIMSNCCKDADVVAYYDNCGLYCLALDQSIKDLQDCLFEQGAGYTDVFCRDNGNVNASATATGNSQPPSSAQASVVASGGAGSGDDDDDDGNSASGSGSSASSTSSPNAAAGGLHAPAGVSTLGLTIDALLLSAATFGALQI</sequence>
<feature type="compositionally biased region" description="Low complexity" evidence="1">
    <location>
        <begin position="110"/>
        <end position="125"/>
    </location>
</feature>
<evidence type="ECO:0000313" key="3">
    <source>
        <dbReference type="Proteomes" id="UP000076584"/>
    </source>
</evidence>
<dbReference type="Proteomes" id="UP000076584">
    <property type="component" value="Unassembled WGS sequence"/>
</dbReference>
<dbReference type="EMBL" id="LFIW01000610">
    <property type="protein sequence ID" value="KZL85545.1"/>
    <property type="molecule type" value="Genomic_DNA"/>
</dbReference>
<evidence type="ECO:0000256" key="1">
    <source>
        <dbReference type="SAM" id="MobiDB-lite"/>
    </source>
</evidence>
<keyword evidence="3" id="KW-1185">Reference proteome</keyword>
<dbReference type="AlphaFoldDB" id="A0A162N4P3"/>
<protein>
    <submittedName>
        <fullName evidence="2">Uncharacterized protein</fullName>
    </submittedName>
</protein>
<proteinExistence type="predicted"/>
<feature type="region of interest" description="Disordered" evidence="1">
    <location>
        <begin position="107"/>
        <end position="158"/>
    </location>
</feature>
<comment type="caution">
    <text evidence="2">The sequence shown here is derived from an EMBL/GenBank/DDBJ whole genome shotgun (WGS) entry which is preliminary data.</text>
</comment>
<reference evidence="2 3" key="1">
    <citation type="submission" date="2015-06" db="EMBL/GenBank/DDBJ databases">
        <title>Survival trade-offs in plant roots during colonization by closely related pathogenic and mutualistic fungi.</title>
        <authorList>
            <person name="Hacquard S."/>
            <person name="Kracher B."/>
            <person name="Hiruma K."/>
            <person name="Weinman A."/>
            <person name="Muench P."/>
            <person name="Garrido Oter R."/>
            <person name="Ver Loren van Themaat E."/>
            <person name="Dallerey J.-F."/>
            <person name="Damm U."/>
            <person name="Henrissat B."/>
            <person name="Lespinet O."/>
            <person name="Thon M."/>
            <person name="Kemen E."/>
            <person name="McHardy A.C."/>
            <person name="Schulze-Lefert P."/>
            <person name="O'Connell R.J."/>
        </authorList>
    </citation>
    <scope>NUCLEOTIDE SEQUENCE [LARGE SCALE GENOMIC DNA]</scope>
    <source>
        <strain evidence="2 3">MAFF 238704</strain>
    </source>
</reference>
<organism evidence="2 3">
    <name type="scientific">Colletotrichum incanum</name>
    <name type="common">Soybean anthracnose fungus</name>
    <dbReference type="NCBI Taxonomy" id="1573173"/>
    <lineage>
        <taxon>Eukaryota</taxon>
        <taxon>Fungi</taxon>
        <taxon>Dikarya</taxon>
        <taxon>Ascomycota</taxon>
        <taxon>Pezizomycotina</taxon>
        <taxon>Sordariomycetes</taxon>
        <taxon>Hypocreomycetidae</taxon>
        <taxon>Glomerellales</taxon>
        <taxon>Glomerellaceae</taxon>
        <taxon>Colletotrichum</taxon>
        <taxon>Colletotrichum spaethianum species complex</taxon>
    </lineage>
</organism>